<dbReference type="InterPro" id="IPR031107">
    <property type="entry name" value="Small_HSP"/>
</dbReference>
<name>A0A2N3HYW7_9BACT</name>
<feature type="domain" description="SHSP" evidence="1">
    <location>
        <begin position="29"/>
        <end position="125"/>
    </location>
</feature>
<accession>A0A2N3HYW7</accession>
<gene>
    <name evidence="2" type="ORF">BZG02_10185</name>
</gene>
<dbReference type="Pfam" id="PF00011">
    <property type="entry name" value="HSP20"/>
    <property type="match status" value="1"/>
</dbReference>
<dbReference type="Gene3D" id="2.60.40.790">
    <property type="match status" value="1"/>
</dbReference>
<dbReference type="InterPro" id="IPR008978">
    <property type="entry name" value="HSP20-like_chaperone"/>
</dbReference>
<reference evidence="2 3" key="1">
    <citation type="journal article" date="2017" name="Front. Microbiol.">
        <title>Labilibaculum manganireducens gen. nov., sp. nov. and Labilibaculum filiforme sp. nov., Novel Bacteroidetes Isolated from Subsurface Sediments of the Baltic Sea.</title>
        <authorList>
            <person name="Vandieken V."/>
            <person name="Marshall I.P."/>
            <person name="Niemann H."/>
            <person name="Engelen B."/>
            <person name="Cypionka H."/>
        </authorList>
    </citation>
    <scope>NUCLEOTIDE SEQUENCE [LARGE SCALE GENOMIC DNA]</scope>
    <source>
        <strain evidence="2 3">59.16B</strain>
    </source>
</reference>
<proteinExistence type="predicted"/>
<dbReference type="AlphaFoldDB" id="A0A2N3HYW7"/>
<dbReference type="Proteomes" id="UP000233535">
    <property type="component" value="Unassembled WGS sequence"/>
</dbReference>
<evidence type="ECO:0000313" key="2">
    <source>
        <dbReference type="EMBL" id="PKQ63242.1"/>
    </source>
</evidence>
<evidence type="ECO:0000313" key="3">
    <source>
        <dbReference type="Proteomes" id="UP000233535"/>
    </source>
</evidence>
<dbReference type="PANTHER" id="PTHR11527">
    <property type="entry name" value="HEAT-SHOCK PROTEIN 20 FAMILY MEMBER"/>
    <property type="match status" value="1"/>
</dbReference>
<organism evidence="2 3">
    <name type="scientific">Labilibaculum filiforme</name>
    <dbReference type="NCBI Taxonomy" id="1940526"/>
    <lineage>
        <taxon>Bacteria</taxon>
        <taxon>Pseudomonadati</taxon>
        <taxon>Bacteroidota</taxon>
        <taxon>Bacteroidia</taxon>
        <taxon>Marinilabiliales</taxon>
        <taxon>Marinifilaceae</taxon>
        <taxon>Labilibaculum</taxon>
    </lineage>
</organism>
<dbReference type="SUPFAM" id="SSF49764">
    <property type="entry name" value="HSP20-like chaperones"/>
    <property type="match status" value="1"/>
</dbReference>
<evidence type="ECO:0000259" key="1">
    <source>
        <dbReference type="Pfam" id="PF00011"/>
    </source>
</evidence>
<dbReference type="CDD" id="cd06464">
    <property type="entry name" value="ACD_sHsps-like"/>
    <property type="match status" value="1"/>
</dbReference>
<dbReference type="EMBL" id="MVDD01000006">
    <property type="protein sequence ID" value="PKQ63242.1"/>
    <property type="molecule type" value="Genomic_DNA"/>
</dbReference>
<dbReference type="InterPro" id="IPR002068">
    <property type="entry name" value="A-crystallin/Hsp20_dom"/>
</dbReference>
<sequence length="126" mass="14258">MNQLYRETKGNLQNSEQNGASFYPKANVVDEKESFVIEMLIPGFAKSDVAVKVEDGLLKITGNKEAQADRKYLRKEFESISLERSFKLSDEIDQENIVAEVRDGILLVKLAKVKVVEPKVKEITIL</sequence>
<comment type="caution">
    <text evidence="2">The sequence shown here is derived from an EMBL/GenBank/DDBJ whole genome shotgun (WGS) entry which is preliminary data.</text>
</comment>
<protein>
    <recommendedName>
        <fullName evidence="1">SHSP domain-containing protein</fullName>
    </recommendedName>
</protein>
<keyword evidence="3" id="KW-1185">Reference proteome</keyword>